<sequence length="225" mass="25591">MEDIESIGPGEICSVFGVECSSGDTFTDGSTSFSMTNMYVSKLVISLSIKPKSLETPNFSRALNRFQKEDPTLKVHIDHKGKEVRLLHVPPSYQRPANDRLLSRPLLPAWENFNQKYMWNACANTDCVSGKPRVASRETITQRADFAYTHKKQSGGVGSIRQSCWGFYEAFEKGDLCGNAIFGRHLSRMMPFTSSIRLNRLSELQPSVLYVRHSRWRKVLFWSQS</sequence>
<dbReference type="PANTHER" id="PTHR43636:SF2">
    <property type="entry name" value="ELONGATION FACTOR G, MITOCHONDRIAL"/>
    <property type="match status" value="1"/>
</dbReference>
<organism evidence="5">
    <name type="scientific">Laccaria bicolor (strain S238N-H82 / ATCC MYA-4686)</name>
    <name type="common">Bicoloured deceiver</name>
    <name type="synonym">Laccaria laccata var. bicolor</name>
    <dbReference type="NCBI Taxonomy" id="486041"/>
    <lineage>
        <taxon>Eukaryota</taxon>
        <taxon>Fungi</taxon>
        <taxon>Dikarya</taxon>
        <taxon>Basidiomycota</taxon>
        <taxon>Agaricomycotina</taxon>
        <taxon>Agaricomycetes</taxon>
        <taxon>Agaricomycetidae</taxon>
        <taxon>Agaricales</taxon>
        <taxon>Agaricineae</taxon>
        <taxon>Hydnangiaceae</taxon>
        <taxon>Laccaria</taxon>
    </lineage>
</organism>
<accession>B0DTC4</accession>
<dbReference type="InParanoid" id="B0DTC4"/>
<evidence type="ECO:0000256" key="1">
    <source>
        <dbReference type="ARBA" id="ARBA00022768"/>
    </source>
</evidence>
<dbReference type="EMBL" id="DS547132">
    <property type="protein sequence ID" value="EDR02250.1"/>
    <property type="molecule type" value="Genomic_DNA"/>
</dbReference>
<protein>
    <submittedName>
        <fullName evidence="4">Predicted protein</fullName>
    </submittedName>
</protein>
<dbReference type="Gene3D" id="3.30.70.870">
    <property type="entry name" value="Elongation Factor G (Translational Gtpase), domain 3"/>
    <property type="match status" value="1"/>
</dbReference>
<dbReference type="AlphaFoldDB" id="B0DTC4"/>
<dbReference type="PANTHER" id="PTHR43636">
    <property type="entry name" value="ELONGATION FACTOR G, MITOCHONDRIAL"/>
    <property type="match status" value="1"/>
</dbReference>
<evidence type="ECO:0000313" key="4">
    <source>
        <dbReference type="EMBL" id="EDR02250.1"/>
    </source>
</evidence>
<evidence type="ECO:0000259" key="3">
    <source>
        <dbReference type="Pfam" id="PF14492"/>
    </source>
</evidence>
<feature type="domain" description="Elongation Factor G" evidence="3">
    <location>
        <begin position="41"/>
        <end position="84"/>
    </location>
</feature>
<dbReference type="InterPro" id="IPR041095">
    <property type="entry name" value="EFG_II"/>
</dbReference>
<dbReference type="GO" id="GO:0003924">
    <property type="term" value="F:GTPase activity"/>
    <property type="evidence" value="ECO:0007669"/>
    <property type="project" value="TreeGrafter"/>
</dbReference>
<dbReference type="KEGG" id="lbc:LACBIDRAFT_332611"/>
<dbReference type="Gene3D" id="2.40.30.10">
    <property type="entry name" value="Translation factors"/>
    <property type="match status" value="1"/>
</dbReference>
<dbReference type="Proteomes" id="UP000001194">
    <property type="component" value="Unassembled WGS sequence"/>
</dbReference>
<dbReference type="HOGENOM" id="CLU_1230127_0_0_1"/>
<evidence type="ECO:0000256" key="2">
    <source>
        <dbReference type="ARBA" id="ARBA00022917"/>
    </source>
</evidence>
<dbReference type="OrthoDB" id="198619at2759"/>
<dbReference type="STRING" id="486041.B0DTC4"/>
<name>B0DTC4_LACBS</name>
<keyword evidence="2" id="KW-0648">Protein biosynthesis</keyword>
<dbReference type="RefSeq" id="XP_001887195.1">
    <property type="nucleotide sequence ID" value="XM_001887160.1"/>
</dbReference>
<dbReference type="GO" id="GO:0003746">
    <property type="term" value="F:translation elongation factor activity"/>
    <property type="evidence" value="ECO:0007669"/>
    <property type="project" value="UniProtKB-KW"/>
</dbReference>
<keyword evidence="1" id="KW-0251">Elongation factor</keyword>
<reference evidence="4 5" key="1">
    <citation type="journal article" date="2008" name="Nature">
        <title>The genome of Laccaria bicolor provides insights into mycorrhizal symbiosis.</title>
        <authorList>
            <person name="Martin F."/>
            <person name="Aerts A."/>
            <person name="Ahren D."/>
            <person name="Brun A."/>
            <person name="Danchin E.G.J."/>
            <person name="Duchaussoy F."/>
            <person name="Gibon J."/>
            <person name="Kohler A."/>
            <person name="Lindquist E."/>
            <person name="Pereda V."/>
            <person name="Salamov A."/>
            <person name="Shapiro H.J."/>
            <person name="Wuyts J."/>
            <person name="Blaudez D."/>
            <person name="Buee M."/>
            <person name="Brokstein P."/>
            <person name="Canbaeck B."/>
            <person name="Cohen D."/>
            <person name="Courty P.E."/>
            <person name="Coutinho P.M."/>
            <person name="Delaruelle C."/>
            <person name="Detter J.C."/>
            <person name="Deveau A."/>
            <person name="DiFazio S."/>
            <person name="Duplessis S."/>
            <person name="Fraissinet-Tachet L."/>
            <person name="Lucic E."/>
            <person name="Frey-Klett P."/>
            <person name="Fourrey C."/>
            <person name="Feussner I."/>
            <person name="Gay G."/>
            <person name="Grimwood J."/>
            <person name="Hoegger P.J."/>
            <person name="Jain P."/>
            <person name="Kilaru S."/>
            <person name="Labbe J."/>
            <person name="Lin Y.C."/>
            <person name="Legue V."/>
            <person name="Le Tacon F."/>
            <person name="Marmeisse R."/>
            <person name="Melayah D."/>
            <person name="Montanini B."/>
            <person name="Muratet M."/>
            <person name="Nehls U."/>
            <person name="Niculita-Hirzel H."/>
            <person name="Oudot-Le Secq M.P."/>
            <person name="Peter M."/>
            <person name="Quesneville H."/>
            <person name="Rajashekar B."/>
            <person name="Reich M."/>
            <person name="Rouhier N."/>
            <person name="Schmutz J."/>
            <person name="Yin T."/>
            <person name="Chalot M."/>
            <person name="Henrissat B."/>
            <person name="Kuees U."/>
            <person name="Lucas S."/>
            <person name="Van de Peer Y."/>
            <person name="Podila G.K."/>
            <person name="Polle A."/>
            <person name="Pukkila P.J."/>
            <person name="Richardson P.M."/>
            <person name="Rouze P."/>
            <person name="Sanders I.R."/>
            <person name="Stajich J.E."/>
            <person name="Tunlid A."/>
            <person name="Tuskan G."/>
            <person name="Grigoriev I.V."/>
        </authorList>
    </citation>
    <scope>NUCLEOTIDE SEQUENCE [LARGE SCALE GENOMIC DNA]</scope>
    <source>
        <strain evidence="5">S238N-H82 / ATCC MYA-4686</strain>
    </source>
</reference>
<evidence type="ECO:0000313" key="5">
    <source>
        <dbReference type="Proteomes" id="UP000001194"/>
    </source>
</evidence>
<dbReference type="Pfam" id="PF14492">
    <property type="entry name" value="EFG_III"/>
    <property type="match status" value="1"/>
</dbReference>
<gene>
    <name evidence="4" type="ORF">LACBIDRAFT_332611</name>
</gene>
<proteinExistence type="predicted"/>
<dbReference type="GO" id="GO:0070125">
    <property type="term" value="P:mitochondrial translational elongation"/>
    <property type="evidence" value="ECO:0007669"/>
    <property type="project" value="TreeGrafter"/>
</dbReference>
<dbReference type="GeneID" id="6082771"/>
<dbReference type="GO" id="GO:0005739">
    <property type="term" value="C:mitochondrion"/>
    <property type="evidence" value="ECO:0007669"/>
    <property type="project" value="TreeGrafter"/>
</dbReference>
<keyword evidence="5" id="KW-1185">Reference proteome</keyword>